<dbReference type="PANTHER" id="PTHR43546:SF9">
    <property type="entry name" value="L-ASCORBATE-6-PHOSPHATE LACTONASE ULAG-RELATED"/>
    <property type="match status" value="1"/>
</dbReference>
<protein>
    <recommendedName>
        <fullName evidence="2">Metallo-beta-lactamase domain-containing protein</fullName>
    </recommendedName>
</protein>
<dbReference type="Gene3D" id="3.60.15.10">
    <property type="entry name" value="Ribonuclease Z/Hydroxyacylglutathione hydrolase-like"/>
    <property type="match status" value="1"/>
</dbReference>
<dbReference type="EMBL" id="ABWK02000001">
    <property type="protein sequence ID" value="EEX69932.1"/>
    <property type="molecule type" value="Genomic_DNA"/>
</dbReference>
<dbReference type="GO" id="GO:0016787">
    <property type="term" value="F:hydrolase activity"/>
    <property type="evidence" value="ECO:0007669"/>
    <property type="project" value="UniProtKB-KW"/>
</dbReference>
<reference evidence="3" key="1">
    <citation type="submission" date="2009-09" db="EMBL/GenBank/DDBJ databases">
        <authorList>
            <person name="Weinstock G."/>
            <person name="Sodergren E."/>
            <person name="Clifton S."/>
            <person name="Fulton L."/>
            <person name="Fulton B."/>
            <person name="Courtney L."/>
            <person name="Fronick C."/>
            <person name="Harrison M."/>
            <person name="Strong C."/>
            <person name="Farmer C."/>
            <person name="Delahaunty K."/>
            <person name="Markovic C."/>
            <person name="Hall O."/>
            <person name="Minx P."/>
            <person name="Tomlinson C."/>
            <person name="Mitreva M."/>
            <person name="Nelson J."/>
            <person name="Hou S."/>
            <person name="Wollam A."/>
            <person name="Pepin K.H."/>
            <person name="Johnson M."/>
            <person name="Bhonagiri V."/>
            <person name="Nash W.E."/>
            <person name="Warren W."/>
            <person name="Chinwalla A."/>
            <person name="Mardis E.R."/>
            <person name="Wilson R.K."/>
        </authorList>
    </citation>
    <scope>NUCLEOTIDE SEQUENCE [LARGE SCALE GENOMIC DNA]</scope>
    <source>
        <strain evidence="3">DSM 20544</strain>
    </source>
</reference>
<organism evidence="3 4">
    <name type="scientific">Mitsuokella multacida DSM 20544</name>
    <dbReference type="NCBI Taxonomy" id="500635"/>
    <lineage>
        <taxon>Bacteria</taxon>
        <taxon>Bacillati</taxon>
        <taxon>Bacillota</taxon>
        <taxon>Negativicutes</taxon>
        <taxon>Selenomonadales</taxon>
        <taxon>Selenomonadaceae</taxon>
        <taxon>Mitsuokella</taxon>
    </lineage>
</organism>
<comment type="caution">
    <text evidence="3">The sequence shown here is derived from an EMBL/GenBank/DDBJ whole genome shotgun (WGS) entry which is preliminary data.</text>
</comment>
<gene>
    <name evidence="3" type="ORF">MITSMUL_03063</name>
</gene>
<dbReference type="Pfam" id="PF12706">
    <property type="entry name" value="Lactamase_B_2"/>
    <property type="match status" value="1"/>
</dbReference>
<evidence type="ECO:0000259" key="2">
    <source>
        <dbReference type="Pfam" id="PF12706"/>
    </source>
</evidence>
<dbReference type="eggNOG" id="COG2220">
    <property type="taxonomic scope" value="Bacteria"/>
</dbReference>
<keyword evidence="1" id="KW-0378">Hydrolase</keyword>
<feature type="domain" description="Metallo-beta-lactamase" evidence="2">
    <location>
        <begin position="58"/>
        <end position="266"/>
    </location>
</feature>
<dbReference type="AlphaFoldDB" id="C9KJ66"/>
<dbReference type="Proteomes" id="UP000003671">
    <property type="component" value="Unassembled WGS sequence"/>
</dbReference>
<dbReference type="InterPro" id="IPR050114">
    <property type="entry name" value="UPF0173_UPF0282_UlaG_hydrolase"/>
</dbReference>
<proteinExistence type="predicted"/>
<accession>C9KJ66</accession>
<dbReference type="InterPro" id="IPR036866">
    <property type="entry name" value="RibonucZ/Hydroxyglut_hydro"/>
</dbReference>
<evidence type="ECO:0000313" key="4">
    <source>
        <dbReference type="Proteomes" id="UP000003671"/>
    </source>
</evidence>
<dbReference type="SUPFAM" id="SSF56281">
    <property type="entry name" value="Metallo-hydrolase/oxidoreductase"/>
    <property type="match status" value="1"/>
</dbReference>
<sequence length="302" mass="33913">MFIIAQLYSCFNHLFIFFSLCHDSAIMRHIKNEEVLHTMKITQIRNATNRLVYAGKTFLIDPWLSPSHMFTFADVPGHPYHIPDQVKEHLPMPFYDLPMSTEEILEDVDCVIVTHLHPDHIDISFADGTVGAPLDKAVPILCQNEEDAVVLKKSGFQEITILPKEWMKIGDASIRQVPALHGTYLPCGNAMGVLFEAKDEKTFYLAGDTIWYEEVAATIEKFRPGVIALNACAAETLENGRLIMGDEDVWNVSLAAPDARLYITHMDNVAHASITRHVMRGRLASRGVVNYDMPADGESVVY</sequence>
<keyword evidence="4" id="KW-1185">Reference proteome</keyword>
<dbReference type="PANTHER" id="PTHR43546">
    <property type="entry name" value="UPF0173 METAL-DEPENDENT HYDROLASE MJ1163-RELATED"/>
    <property type="match status" value="1"/>
</dbReference>
<dbReference type="STRING" id="500635.MITSMUL_03063"/>
<evidence type="ECO:0000256" key="1">
    <source>
        <dbReference type="ARBA" id="ARBA00022801"/>
    </source>
</evidence>
<dbReference type="HOGENOM" id="CLU_096448_0_0_9"/>
<dbReference type="PATRIC" id="fig|500635.8.peg.59"/>
<evidence type="ECO:0000313" key="3">
    <source>
        <dbReference type="EMBL" id="EEX69932.1"/>
    </source>
</evidence>
<name>C9KJ66_9FIRM</name>
<dbReference type="InterPro" id="IPR001279">
    <property type="entry name" value="Metallo-B-lactamas"/>
</dbReference>